<evidence type="ECO:0000313" key="10">
    <source>
        <dbReference type="EMBL" id="PLW45904.1"/>
    </source>
</evidence>
<gene>
    <name evidence="10" type="ORF">PCASD_08651</name>
</gene>
<evidence type="ECO:0000259" key="9">
    <source>
        <dbReference type="PROSITE" id="PS50994"/>
    </source>
</evidence>
<evidence type="ECO:0000256" key="8">
    <source>
        <dbReference type="ARBA" id="ARBA00049244"/>
    </source>
</evidence>
<evidence type="ECO:0000256" key="3">
    <source>
        <dbReference type="ARBA" id="ARBA00022723"/>
    </source>
</evidence>
<dbReference type="GO" id="GO:0005634">
    <property type="term" value="C:nucleus"/>
    <property type="evidence" value="ECO:0007669"/>
    <property type="project" value="UniProtKB-ARBA"/>
</dbReference>
<dbReference type="InterPro" id="IPR054722">
    <property type="entry name" value="PolX-like_BBD"/>
</dbReference>
<dbReference type="InterPro" id="IPR013103">
    <property type="entry name" value="RVT_2"/>
</dbReference>
<evidence type="ECO:0000256" key="2">
    <source>
        <dbReference type="ARBA" id="ARBA00022670"/>
    </source>
</evidence>
<dbReference type="InterPro" id="IPR025314">
    <property type="entry name" value="DUF4219"/>
</dbReference>
<dbReference type="InterPro" id="IPR001584">
    <property type="entry name" value="Integrase_cat-core"/>
</dbReference>
<dbReference type="Pfam" id="PF07727">
    <property type="entry name" value="RVT_2"/>
    <property type="match status" value="2"/>
</dbReference>
<dbReference type="InterPro" id="IPR057670">
    <property type="entry name" value="SH3_retrovirus"/>
</dbReference>
<keyword evidence="5" id="KW-0378">Hydrolase</keyword>
<dbReference type="GO" id="GO:0003723">
    <property type="term" value="F:RNA binding"/>
    <property type="evidence" value="ECO:0007669"/>
    <property type="project" value="UniProtKB-KW"/>
</dbReference>
<name>A0A2N5V7C3_9BASI</name>
<dbReference type="InterPro" id="IPR036397">
    <property type="entry name" value="RNaseH_sf"/>
</dbReference>
<dbReference type="Pfam" id="PF22936">
    <property type="entry name" value="Pol_BBD"/>
    <property type="match status" value="1"/>
</dbReference>
<keyword evidence="6" id="KW-0694">RNA-binding</keyword>
<evidence type="ECO:0000256" key="1">
    <source>
        <dbReference type="ARBA" id="ARBA00022578"/>
    </source>
</evidence>
<dbReference type="GO" id="GO:0004190">
    <property type="term" value="F:aspartic-type endopeptidase activity"/>
    <property type="evidence" value="ECO:0007669"/>
    <property type="project" value="UniProtKB-KW"/>
</dbReference>
<comment type="catalytic activity">
    <reaction evidence="8">
        <text>DNA(n) + a 2'-deoxyribonucleoside 5'-triphosphate = DNA(n+1) + diphosphate</text>
        <dbReference type="Rhea" id="RHEA:22508"/>
        <dbReference type="Rhea" id="RHEA-COMP:17339"/>
        <dbReference type="Rhea" id="RHEA-COMP:17340"/>
        <dbReference type="ChEBI" id="CHEBI:33019"/>
        <dbReference type="ChEBI" id="CHEBI:61560"/>
        <dbReference type="ChEBI" id="CHEBI:173112"/>
        <dbReference type="EC" id="2.7.7.7"/>
    </reaction>
</comment>
<dbReference type="Pfam" id="PF13961">
    <property type="entry name" value="DUF4219"/>
    <property type="match status" value="1"/>
</dbReference>
<evidence type="ECO:0000313" key="11">
    <source>
        <dbReference type="Proteomes" id="UP000235392"/>
    </source>
</evidence>
<dbReference type="InterPro" id="IPR039537">
    <property type="entry name" value="Retrotran_Ty1/copia-like"/>
</dbReference>
<dbReference type="SUPFAM" id="SSF53098">
    <property type="entry name" value="Ribonuclease H-like"/>
    <property type="match status" value="1"/>
</dbReference>
<dbReference type="GO" id="GO:0032196">
    <property type="term" value="P:transposition"/>
    <property type="evidence" value="ECO:0007669"/>
    <property type="project" value="UniProtKB-KW"/>
</dbReference>
<keyword evidence="1" id="KW-0815">Transposition</keyword>
<dbReference type="CDD" id="cd09272">
    <property type="entry name" value="RNase_HI_RT_Ty1"/>
    <property type="match status" value="1"/>
</dbReference>
<reference evidence="10 11" key="1">
    <citation type="submission" date="2017-11" db="EMBL/GenBank/DDBJ databases">
        <title>De novo assembly and phasing of dikaryotic genomes from two isolates of Puccinia coronata f. sp. avenae, the causal agent of oat crown rust.</title>
        <authorList>
            <person name="Miller M.E."/>
            <person name="Zhang Y."/>
            <person name="Omidvar V."/>
            <person name="Sperschneider J."/>
            <person name="Schwessinger B."/>
            <person name="Raley C."/>
            <person name="Palmer J.M."/>
            <person name="Garnica D."/>
            <person name="Upadhyaya N."/>
            <person name="Rathjen J."/>
            <person name="Taylor J.M."/>
            <person name="Park R.F."/>
            <person name="Dodds P.N."/>
            <person name="Hirsch C.D."/>
            <person name="Kianian S.F."/>
            <person name="Figueroa M."/>
        </authorList>
    </citation>
    <scope>NUCLEOTIDE SEQUENCE [LARGE SCALE GENOMIC DNA]</scope>
    <source>
        <strain evidence="10">12SD80</strain>
    </source>
</reference>
<dbReference type="SUPFAM" id="SSF56672">
    <property type="entry name" value="DNA/RNA polymerases"/>
    <property type="match status" value="1"/>
</dbReference>
<dbReference type="InterPro" id="IPR012337">
    <property type="entry name" value="RNaseH-like_sf"/>
</dbReference>
<dbReference type="PROSITE" id="PS50994">
    <property type="entry name" value="INTEGRASE"/>
    <property type="match status" value="1"/>
</dbReference>
<comment type="catalytic activity">
    <reaction evidence="7">
        <text>DNA(n) + a 2'-deoxyribonucleoside 5'-triphosphate = DNA(n+1) + diphosphate</text>
        <dbReference type="Rhea" id="RHEA:22508"/>
        <dbReference type="Rhea" id="RHEA-COMP:17339"/>
        <dbReference type="Rhea" id="RHEA-COMP:17340"/>
        <dbReference type="ChEBI" id="CHEBI:33019"/>
        <dbReference type="ChEBI" id="CHEBI:61560"/>
        <dbReference type="ChEBI" id="CHEBI:173112"/>
        <dbReference type="EC" id="2.7.7.49"/>
    </reaction>
</comment>
<keyword evidence="2" id="KW-0645">Protease</keyword>
<dbReference type="GO" id="GO:0003887">
    <property type="term" value="F:DNA-directed DNA polymerase activity"/>
    <property type="evidence" value="ECO:0007669"/>
    <property type="project" value="UniProtKB-EC"/>
</dbReference>
<dbReference type="Pfam" id="PF25597">
    <property type="entry name" value="SH3_retrovirus"/>
    <property type="match status" value="1"/>
</dbReference>
<dbReference type="PANTHER" id="PTHR42648">
    <property type="entry name" value="TRANSPOSASE, PUTATIVE-RELATED"/>
    <property type="match status" value="1"/>
</dbReference>
<proteinExistence type="predicted"/>
<comment type="caution">
    <text evidence="10">The sequence shown here is derived from an EMBL/GenBank/DDBJ whole genome shotgun (WGS) entry which is preliminary data.</text>
</comment>
<accession>A0A2N5V7C3</accession>
<evidence type="ECO:0000256" key="4">
    <source>
        <dbReference type="ARBA" id="ARBA00022750"/>
    </source>
</evidence>
<evidence type="ECO:0000256" key="6">
    <source>
        <dbReference type="ARBA" id="ARBA00022884"/>
    </source>
</evidence>
<feature type="domain" description="Integrase catalytic" evidence="9">
    <location>
        <begin position="457"/>
        <end position="623"/>
    </location>
</feature>
<dbReference type="GO" id="GO:0003964">
    <property type="term" value="F:RNA-directed DNA polymerase activity"/>
    <property type="evidence" value="ECO:0007669"/>
    <property type="project" value="UniProtKB-EC"/>
</dbReference>
<dbReference type="AlphaFoldDB" id="A0A2N5V7C3"/>
<dbReference type="PANTHER" id="PTHR42648:SF24">
    <property type="entry name" value="INTEGRASE CATALYTIC DOMAIN-CONTAINING PROTEIN"/>
    <property type="match status" value="1"/>
</dbReference>
<dbReference type="GO" id="GO:0046872">
    <property type="term" value="F:metal ion binding"/>
    <property type="evidence" value="ECO:0007669"/>
    <property type="project" value="UniProtKB-KW"/>
</dbReference>
<evidence type="ECO:0000256" key="5">
    <source>
        <dbReference type="ARBA" id="ARBA00022801"/>
    </source>
</evidence>
<keyword evidence="3" id="KW-0479">Metal-binding</keyword>
<protein>
    <recommendedName>
        <fullName evidence="9">Integrase catalytic domain-containing protein</fullName>
    </recommendedName>
</protein>
<keyword evidence="4" id="KW-0064">Aspartyl protease</keyword>
<dbReference type="Gene3D" id="3.30.420.10">
    <property type="entry name" value="Ribonuclease H-like superfamily/Ribonuclease H"/>
    <property type="match status" value="1"/>
</dbReference>
<dbReference type="InterPro" id="IPR043502">
    <property type="entry name" value="DNA/RNA_pol_sf"/>
</dbReference>
<evidence type="ECO:0000256" key="7">
    <source>
        <dbReference type="ARBA" id="ARBA00048173"/>
    </source>
</evidence>
<dbReference type="EMBL" id="PGCI01000044">
    <property type="protein sequence ID" value="PLW45904.1"/>
    <property type="molecule type" value="Genomic_DNA"/>
</dbReference>
<dbReference type="GO" id="GO:0015074">
    <property type="term" value="P:DNA integration"/>
    <property type="evidence" value="ECO:0007669"/>
    <property type="project" value="InterPro"/>
</dbReference>
<sequence length="1233" mass="138320">MTDKIETTLKADYLPILDGTNYTNWSGRIKVHLCGKDLWNACTNPVNPLATAEEKLKYKKANFEAIAIIIPRLNARCYNKVVNKDTIDQATLLWKKLTDQYALHSVVNCGWVFMRWSNLSYSKNLQEHIDKTRSSLLDIESFDINIPKELISYLILGKLLNHDLDQVVDCIALSEDCTKDPYLVLDSLQTFQTHEKNQVEIGETAVAMMTSTNKKFPVKVIHLCGFGEHNPEVTSHSKLWCFEKYPHLKKARDQQRNKRNASASLAQASAFVTSQNFGHSNSFVIDLAASHHMIRDKSLFSSFTAESVTIKTGSPTDLLVAHGIGDVTVSMSGRLVHLKECLWVPKISQQLLSLVRIIKESVTISIDKSTFSISDRSSLLFSGRICDNLLYARYSSPSALLSKSHNVDYTTWNHQLGHPGENIMKLMDLPISDVKELCEVCACSKMTLMPFPSHFSKVHSPLDRLHMDLIGPITPHSVSGFKYVLTVVDQFSSFKFVRFLKAKSDTFEEFEKLAKLIENVQQLTIKEIVSNGGGEFVNHKFKHFTTLRGIGHIVSPPETPEHNGYAERANRTILDKAQALLMTSGLPNSFWAKAVNSLTFLSNLLATPSRSNLSPYELWTKTVPPIHWIRTFGSKAYFAVPKSHRSWKLGRTGEPGILVGFENEGTVFRIIRLKDRKLIKTRHAIFNKKVFPTLNDIEVPSSSFNIDDYFIKEVDSAPVDQALSATSLAVPIHPVASPPDPMLKIISSDISKSRIPPYCRRAPRAFVTSAVGSVPTHYNQAVRSSRSSSWIDAIKLELDAMERLNFWTVIDRSPSMKTIGMTWVFKVKDDRGANPVFKARLCAQGFSQTHGVDFSKTFAPTGRLKSLRALISHAALNDLDFQQLDVKTAFLNADLEEEVFLSIPQASEVSSLEQGYLWSQTGSPCLVQPSVDLVEEYANPIWLFVHVNDIAVFGKNLDAFKNEIKAEFDMKDLGKADLLLGIKIIHDPLALVMSQEHYISSVLDFAVGALSYLSSATRPDIAFAVSTLSQFLKRLGILHWESFTHVLHYLAGLQAVCLLYKRNVSSPLKGYTDADWGNCLLTRRSVTGYLTLFNNHLIGWQTKKQPVASLSSCEAEYCALTDFACELLWIRQLIQEIRLTDIAQPMVVHEDNQGCIAVANFDSNTNSKKMKHVDIQLHFIRKVIKDGKITLQYTPTHDMLANFLTKSVPRPALTKSMQQLSLTAGINRSNTAV</sequence>
<organism evidence="10 11">
    <name type="scientific">Puccinia coronata f. sp. avenae</name>
    <dbReference type="NCBI Taxonomy" id="200324"/>
    <lineage>
        <taxon>Eukaryota</taxon>
        <taxon>Fungi</taxon>
        <taxon>Dikarya</taxon>
        <taxon>Basidiomycota</taxon>
        <taxon>Pucciniomycotina</taxon>
        <taxon>Pucciniomycetes</taxon>
        <taxon>Pucciniales</taxon>
        <taxon>Pucciniaceae</taxon>
        <taxon>Puccinia</taxon>
    </lineage>
</organism>
<dbReference type="GO" id="GO:0006508">
    <property type="term" value="P:proteolysis"/>
    <property type="evidence" value="ECO:0007669"/>
    <property type="project" value="UniProtKB-KW"/>
</dbReference>
<dbReference type="Proteomes" id="UP000235392">
    <property type="component" value="Unassembled WGS sequence"/>
</dbReference>